<feature type="transmembrane region" description="Helical" evidence="1">
    <location>
        <begin position="60"/>
        <end position="80"/>
    </location>
</feature>
<keyword evidence="1" id="KW-1133">Transmembrane helix</keyword>
<sequence length="132" mass="14961">MLDNEQIFFDGMVQEGGGGSGGGLVTTMFEPLKSAQRLDERRMNDNLSQEEYKNITPWRALVEVIAIPIVMMTFIIAFRFNLFIKIFLIFLIIVHIIISTCLVSYLARQAKQGGCGNLQQQQTQMLIQTNTK</sequence>
<gene>
    <name evidence="2" type="ORF">MdSGHV068</name>
</gene>
<dbReference type="RefSeq" id="YP_001883396.1">
    <property type="nucleotide sequence ID" value="NC_010671.1"/>
</dbReference>
<evidence type="ECO:0000256" key="1">
    <source>
        <dbReference type="SAM" id="Phobius"/>
    </source>
</evidence>
<feature type="transmembrane region" description="Helical" evidence="1">
    <location>
        <begin position="86"/>
        <end position="107"/>
    </location>
</feature>
<name>B2YG45_MHVB</name>
<proteinExistence type="predicted"/>
<dbReference type="KEGG" id="vg:6295450"/>
<dbReference type="EMBL" id="EU522111">
    <property type="protein sequence ID" value="ACD03527.1"/>
    <property type="molecule type" value="Genomic_DNA"/>
</dbReference>
<keyword evidence="3" id="KW-1185">Reference proteome</keyword>
<evidence type="ECO:0000313" key="3">
    <source>
        <dbReference type="Proteomes" id="UP000011274"/>
    </source>
</evidence>
<organism evidence="2 3">
    <name type="scientific">Musca hytrovirus</name>
    <name type="common">isolate Musca domestica/United States/Boucias/-</name>
    <name type="synonym">MHV</name>
    <dbReference type="NCBI Taxonomy" id="523909"/>
    <lineage>
        <taxon>Viruses</taxon>
        <taxon>Viruses incertae sedis</taxon>
        <taxon>Naldaviricetes</taxon>
        <taxon>Lefavirales</taxon>
        <taxon>Hytrosaviridae</taxon>
        <taxon>Muscavirus</taxon>
        <taxon>Muscavirus musdomesticae</taxon>
    </lineage>
</organism>
<accession>B2YG45</accession>
<dbReference type="GeneID" id="6295450"/>
<keyword evidence="1" id="KW-0472">Membrane</keyword>
<keyword evidence="1" id="KW-0812">Transmembrane</keyword>
<reference evidence="2 3" key="1">
    <citation type="journal article" date="2008" name="Virology">
        <title>Sequence analysis of a non-classified, non-occluded DNA virus that causes salivary gland hypertrophy of Musca domestica, MdSGHV.</title>
        <authorList>
            <person name="Garcia-Maruniak A."/>
            <person name="Maruniak J.E."/>
            <person name="Farmerie W."/>
            <person name="Boucias D.G."/>
        </authorList>
    </citation>
    <scope>NUCLEOTIDE SEQUENCE [LARGE SCALE GENOMIC DNA]</scope>
    <source>
        <strain evidence="3">Isolate Musca domestica/United States/Boucias/-</strain>
    </source>
</reference>
<organismHost>
    <name type="scientific">Musca domestica</name>
    <name type="common">House fly</name>
    <dbReference type="NCBI Taxonomy" id="7370"/>
</organismHost>
<protein>
    <submittedName>
        <fullName evidence="2">Uncharacterized protein</fullName>
    </submittedName>
</protein>
<evidence type="ECO:0000313" key="2">
    <source>
        <dbReference type="EMBL" id="ACD03527.1"/>
    </source>
</evidence>
<dbReference type="Proteomes" id="UP000011274">
    <property type="component" value="Segment"/>
</dbReference>